<evidence type="ECO:0000313" key="2">
    <source>
        <dbReference type="EMBL" id="PAB60443.1"/>
    </source>
</evidence>
<feature type="transmembrane region" description="Helical" evidence="1">
    <location>
        <begin position="55"/>
        <end position="78"/>
    </location>
</feature>
<keyword evidence="1" id="KW-1133">Transmembrane helix</keyword>
<gene>
    <name evidence="2" type="ORF">CCE28_05985</name>
</gene>
<keyword evidence="3" id="KW-1185">Reference proteome</keyword>
<proteinExistence type="predicted"/>
<evidence type="ECO:0000313" key="3">
    <source>
        <dbReference type="Proteomes" id="UP000216024"/>
    </source>
</evidence>
<dbReference type="OrthoDB" id="2692108at2"/>
<evidence type="ECO:0000256" key="1">
    <source>
        <dbReference type="SAM" id="Phobius"/>
    </source>
</evidence>
<name>A0A267MNN4_9FIRM</name>
<accession>A0A267MNN4</accession>
<dbReference type="AlphaFoldDB" id="A0A267MNN4"/>
<keyword evidence="1" id="KW-0812">Transmembrane</keyword>
<dbReference type="RefSeq" id="WP_095131961.1">
    <property type="nucleotide sequence ID" value="NZ_NIBG01000003.1"/>
</dbReference>
<protein>
    <submittedName>
        <fullName evidence="2">Uncharacterized protein</fullName>
    </submittedName>
</protein>
<keyword evidence="1" id="KW-0472">Membrane</keyword>
<comment type="caution">
    <text evidence="2">The sequence shown here is derived from an EMBL/GenBank/DDBJ whole genome shotgun (WGS) entry which is preliminary data.</text>
</comment>
<sequence length="94" mass="11110">MRREDFKRWSDIRKKGQMKYILLYGILYWGMPLGPIIVLLNTIRDKGFQVLNDWISIASCIMIGIIYGILIGTLYGAVKWRSMEKRWLKESIVK</sequence>
<feature type="transmembrane region" description="Helical" evidence="1">
    <location>
        <begin position="21"/>
        <end position="43"/>
    </location>
</feature>
<organism evidence="2 3">
    <name type="scientific">Anaeromicrobium sediminis</name>
    <dbReference type="NCBI Taxonomy" id="1478221"/>
    <lineage>
        <taxon>Bacteria</taxon>
        <taxon>Bacillati</taxon>
        <taxon>Bacillota</taxon>
        <taxon>Clostridia</taxon>
        <taxon>Peptostreptococcales</taxon>
        <taxon>Thermotaleaceae</taxon>
        <taxon>Anaeromicrobium</taxon>
    </lineage>
</organism>
<dbReference type="Proteomes" id="UP000216024">
    <property type="component" value="Unassembled WGS sequence"/>
</dbReference>
<dbReference type="EMBL" id="NIBG01000003">
    <property type="protein sequence ID" value="PAB60443.1"/>
    <property type="molecule type" value="Genomic_DNA"/>
</dbReference>
<reference evidence="2 3" key="1">
    <citation type="submission" date="2017-06" db="EMBL/GenBank/DDBJ databases">
        <title>Draft genome sequence of anaerobic fermentative bacterium Anaeromicrobium sediminis DY2726D isolated from West Pacific Ocean sediments.</title>
        <authorList>
            <person name="Zeng X."/>
        </authorList>
    </citation>
    <scope>NUCLEOTIDE SEQUENCE [LARGE SCALE GENOMIC DNA]</scope>
    <source>
        <strain evidence="2 3">DY2726D</strain>
    </source>
</reference>